<dbReference type="HOGENOM" id="CLU_026673_1_0_0"/>
<reference evidence="7 8" key="1">
    <citation type="journal article" date="2009" name="Stand. Genomic Sci.">
        <title>Complete genome sequence of Pirellula staleyi type strain (ATCC 27377).</title>
        <authorList>
            <person name="Clum A."/>
            <person name="Tindall B.J."/>
            <person name="Sikorski J."/>
            <person name="Ivanova N."/>
            <person name="Mavrommatis K."/>
            <person name="Lucas S."/>
            <person name="Glavina del Rio T."/>
            <person name="Nolan M."/>
            <person name="Chen F."/>
            <person name="Tice H."/>
            <person name="Pitluck S."/>
            <person name="Cheng J.F."/>
            <person name="Chertkov O."/>
            <person name="Brettin T."/>
            <person name="Han C."/>
            <person name="Detter J.C."/>
            <person name="Kuske C."/>
            <person name="Bruce D."/>
            <person name="Goodwin L."/>
            <person name="Ovchinikova G."/>
            <person name="Pati A."/>
            <person name="Mikhailova N."/>
            <person name="Chen A."/>
            <person name="Palaniappan K."/>
            <person name="Land M."/>
            <person name="Hauser L."/>
            <person name="Chang Y.J."/>
            <person name="Jeffries C.D."/>
            <person name="Chain P."/>
            <person name="Rohde M."/>
            <person name="Goker M."/>
            <person name="Bristow J."/>
            <person name="Eisen J.A."/>
            <person name="Markowitz V."/>
            <person name="Hugenholtz P."/>
            <person name="Kyrpides N.C."/>
            <person name="Klenk H.P."/>
            <person name="Lapidus A."/>
        </authorList>
    </citation>
    <scope>NUCLEOTIDE SEQUENCE [LARGE SCALE GENOMIC DNA]</scope>
    <source>
        <strain evidence="8">ATCC 27377 / DSM 6068 / ICPB 4128</strain>
    </source>
</reference>
<dbReference type="PANTHER" id="PTHR43189">
    <property type="entry name" value="ZINC-TYPE ALCOHOL DEHYDROGENASE-LIKE PROTEIN C1198.01-RELATED"/>
    <property type="match status" value="1"/>
</dbReference>
<dbReference type="InterPro" id="IPR013154">
    <property type="entry name" value="ADH-like_N"/>
</dbReference>
<dbReference type="InterPro" id="IPR031640">
    <property type="entry name" value="Glu_dehyd_C"/>
</dbReference>
<keyword evidence="4" id="KW-0560">Oxidoreductase</keyword>
<dbReference type="Proteomes" id="UP000001887">
    <property type="component" value="Chromosome"/>
</dbReference>
<evidence type="ECO:0000256" key="1">
    <source>
        <dbReference type="ARBA" id="ARBA00001947"/>
    </source>
</evidence>
<dbReference type="SUPFAM" id="SSF51735">
    <property type="entry name" value="NAD(P)-binding Rossmann-fold domains"/>
    <property type="match status" value="1"/>
</dbReference>
<dbReference type="PROSITE" id="PS00059">
    <property type="entry name" value="ADH_ZINC"/>
    <property type="match status" value="1"/>
</dbReference>
<comment type="cofactor">
    <cofactor evidence="1">
        <name>Zn(2+)</name>
        <dbReference type="ChEBI" id="CHEBI:29105"/>
    </cofactor>
</comment>
<evidence type="ECO:0000256" key="3">
    <source>
        <dbReference type="ARBA" id="ARBA00022833"/>
    </source>
</evidence>
<dbReference type="PANTHER" id="PTHR43189:SF2">
    <property type="entry name" value="GLUCOSE 1-DEHYDROGENASE"/>
    <property type="match status" value="1"/>
</dbReference>
<gene>
    <name evidence="7" type="ordered locus">Psta_3187</name>
</gene>
<dbReference type="EMBL" id="CP001848">
    <property type="protein sequence ID" value="ADB17851.1"/>
    <property type="molecule type" value="Genomic_DNA"/>
</dbReference>
<dbReference type="InterPro" id="IPR036291">
    <property type="entry name" value="NAD(P)-bd_dom_sf"/>
</dbReference>
<evidence type="ECO:0000259" key="6">
    <source>
        <dbReference type="Pfam" id="PF16912"/>
    </source>
</evidence>
<dbReference type="GO" id="GO:0016491">
    <property type="term" value="F:oxidoreductase activity"/>
    <property type="evidence" value="ECO:0007669"/>
    <property type="project" value="UniProtKB-KW"/>
</dbReference>
<dbReference type="STRING" id="530564.Psta_3187"/>
<dbReference type="SUPFAM" id="SSF50129">
    <property type="entry name" value="GroES-like"/>
    <property type="match status" value="1"/>
</dbReference>
<name>D2QWP8_PIRSD</name>
<dbReference type="CDD" id="cd08230">
    <property type="entry name" value="glucose_DH"/>
    <property type="match status" value="1"/>
</dbReference>
<dbReference type="eggNOG" id="COG1063">
    <property type="taxonomic scope" value="Bacteria"/>
</dbReference>
<dbReference type="GO" id="GO:0008270">
    <property type="term" value="F:zinc ion binding"/>
    <property type="evidence" value="ECO:0007669"/>
    <property type="project" value="InterPro"/>
</dbReference>
<dbReference type="InterPro" id="IPR002328">
    <property type="entry name" value="ADH_Zn_CS"/>
</dbReference>
<feature type="domain" description="Alcohol dehydrogenase-like N-terminal" evidence="5">
    <location>
        <begin position="32"/>
        <end position="144"/>
    </location>
</feature>
<evidence type="ECO:0000313" key="7">
    <source>
        <dbReference type="EMBL" id="ADB17851.1"/>
    </source>
</evidence>
<evidence type="ECO:0000256" key="4">
    <source>
        <dbReference type="ARBA" id="ARBA00023002"/>
    </source>
</evidence>
<protein>
    <submittedName>
        <fullName evidence="7">Alcohol dehydrogenase GroES domain protein</fullName>
    </submittedName>
</protein>
<dbReference type="Gene3D" id="3.90.180.10">
    <property type="entry name" value="Medium-chain alcohol dehydrogenases, catalytic domain"/>
    <property type="match status" value="1"/>
</dbReference>
<keyword evidence="8" id="KW-1185">Reference proteome</keyword>
<keyword evidence="2" id="KW-0479">Metal-binding</keyword>
<evidence type="ECO:0000259" key="5">
    <source>
        <dbReference type="Pfam" id="PF08240"/>
    </source>
</evidence>
<accession>D2QWP8</accession>
<evidence type="ECO:0000256" key="2">
    <source>
        <dbReference type="ARBA" id="ARBA00022723"/>
    </source>
</evidence>
<dbReference type="KEGG" id="psl:Psta_3187"/>
<proteinExistence type="predicted"/>
<dbReference type="AlphaFoldDB" id="D2QWP8"/>
<dbReference type="OrthoDB" id="9809185at2"/>
<sequence>MKAVAVYPGKPNSVHLEDIPKPSLSDVKDGKGVLVKVLKVGVDATDREINDALYGNAPSGFNYLVLGHESFGVVEAVGPNVRRVKPGDYVTATVRRPGGSIYDMIGTNDMTSEETYYERGINLRHGYLTEYFVDEEEYIVRVPQGLKHLHVLMEPMSCAAKAVHQAYECQRRLKVWRPQRAFVMGVGQIGILATLILKLRGLDVYAFARSKHGTLNSQIIEGLEAKYVSTSETSVEEVVKQVGKADLILDATGNSAIAFDSMRHLGHNGVLVWASITGGQKSTEVPSDKINIEWVLGNKLLVGSVNANRHHFEMGINDLAMGEMLYPGVLQRILTNPVEGLDNYQEMIRLLVEEKSALKVYMNIAAE</sequence>
<dbReference type="Gene3D" id="3.40.50.720">
    <property type="entry name" value="NAD(P)-binding Rossmann-like Domain"/>
    <property type="match status" value="1"/>
</dbReference>
<evidence type="ECO:0000313" key="8">
    <source>
        <dbReference type="Proteomes" id="UP000001887"/>
    </source>
</evidence>
<feature type="domain" description="Glucose dehydrogenase C-terminal" evidence="6">
    <location>
        <begin position="149"/>
        <end position="345"/>
    </location>
</feature>
<keyword evidence="3" id="KW-0862">Zinc</keyword>
<dbReference type="InterPro" id="IPR011032">
    <property type="entry name" value="GroES-like_sf"/>
</dbReference>
<dbReference type="Pfam" id="PF08240">
    <property type="entry name" value="ADH_N"/>
    <property type="match status" value="1"/>
</dbReference>
<dbReference type="Pfam" id="PF16912">
    <property type="entry name" value="Glu_dehyd_C"/>
    <property type="match status" value="1"/>
</dbReference>
<organism evidence="7 8">
    <name type="scientific">Pirellula staleyi (strain ATCC 27377 / DSM 6068 / ICPB 4128)</name>
    <name type="common">Pirella staleyi</name>
    <dbReference type="NCBI Taxonomy" id="530564"/>
    <lineage>
        <taxon>Bacteria</taxon>
        <taxon>Pseudomonadati</taxon>
        <taxon>Planctomycetota</taxon>
        <taxon>Planctomycetia</taxon>
        <taxon>Pirellulales</taxon>
        <taxon>Pirellulaceae</taxon>
        <taxon>Pirellula</taxon>
    </lineage>
</organism>